<dbReference type="PANTHER" id="PTHR43194:SF5">
    <property type="entry name" value="PIMELOYL-[ACYL-CARRIER PROTEIN] METHYL ESTER ESTERASE"/>
    <property type="match status" value="1"/>
</dbReference>
<name>A0A402DRB3_9CELL</name>
<dbReference type="Pfam" id="PF12697">
    <property type="entry name" value="Abhydrolase_6"/>
    <property type="match status" value="1"/>
</dbReference>
<accession>A0A402DRB3</accession>
<evidence type="ECO:0000313" key="2">
    <source>
        <dbReference type="EMBL" id="GCE76690.1"/>
    </source>
</evidence>
<dbReference type="InterPro" id="IPR000073">
    <property type="entry name" value="AB_hydrolase_1"/>
</dbReference>
<dbReference type="InterPro" id="IPR050228">
    <property type="entry name" value="Carboxylesterase_BioH"/>
</dbReference>
<dbReference type="GO" id="GO:0016787">
    <property type="term" value="F:hydrolase activity"/>
    <property type="evidence" value="ECO:0007669"/>
    <property type="project" value="UniProtKB-KW"/>
</dbReference>
<organism evidence="2 3">
    <name type="scientific">Cellulomonas biazotea</name>
    <dbReference type="NCBI Taxonomy" id="1709"/>
    <lineage>
        <taxon>Bacteria</taxon>
        <taxon>Bacillati</taxon>
        <taxon>Actinomycetota</taxon>
        <taxon>Actinomycetes</taxon>
        <taxon>Micrococcales</taxon>
        <taxon>Cellulomonadaceae</taxon>
        <taxon>Cellulomonas</taxon>
    </lineage>
</organism>
<dbReference type="Proteomes" id="UP000289954">
    <property type="component" value="Unassembled WGS sequence"/>
</dbReference>
<gene>
    <name evidence="2" type="ORF">CBZ_17460</name>
</gene>
<proteinExistence type="predicted"/>
<feature type="domain" description="AB hydrolase-1" evidence="1">
    <location>
        <begin position="34"/>
        <end position="246"/>
    </location>
</feature>
<dbReference type="AlphaFoldDB" id="A0A402DRB3"/>
<dbReference type="PRINTS" id="PR00111">
    <property type="entry name" value="ABHYDROLASE"/>
</dbReference>
<evidence type="ECO:0000259" key="1">
    <source>
        <dbReference type="Pfam" id="PF12697"/>
    </source>
</evidence>
<keyword evidence="2" id="KW-0378">Hydrolase</keyword>
<evidence type="ECO:0000313" key="3">
    <source>
        <dbReference type="Proteomes" id="UP000289954"/>
    </source>
</evidence>
<protein>
    <submittedName>
        <fullName evidence="2">Alpha/beta hydrolase</fullName>
    </submittedName>
</protein>
<dbReference type="RefSeq" id="WP_130781291.1">
    <property type="nucleotide sequence ID" value="NZ_BIMR01000122.1"/>
</dbReference>
<dbReference type="InterPro" id="IPR029058">
    <property type="entry name" value="AB_hydrolase_fold"/>
</dbReference>
<comment type="caution">
    <text evidence="2">The sequence shown here is derived from an EMBL/GenBank/DDBJ whole genome shotgun (WGS) entry which is preliminary data.</text>
</comment>
<dbReference type="SUPFAM" id="SSF53474">
    <property type="entry name" value="alpha/beta-Hydrolases"/>
    <property type="match status" value="1"/>
</dbReference>
<dbReference type="PANTHER" id="PTHR43194">
    <property type="entry name" value="HYDROLASE ALPHA/BETA FOLD FAMILY"/>
    <property type="match status" value="1"/>
</dbReference>
<dbReference type="OrthoDB" id="27092at2"/>
<dbReference type="Gene3D" id="3.40.50.1820">
    <property type="entry name" value="alpha/beta hydrolase"/>
    <property type="match status" value="1"/>
</dbReference>
<sequence length="275" mass="29404">MVELAPGWSERTVRVDGRDVFVRCGPTVDATTPIVHVHGFAISGSSLLPTAERLASRATNVVPDLPGYGRSASPPSTLGIPALADALLSVLDALGIDDAVLVGNSMGCPVVLEAAHVAPERVRAAVLASPAGGMYNQPFVRGLWQLTKDVGREQRAMARTAVPDYLRFGPVNALRLFDELTRFPSQERIMRMTVPALAVIGSRDPMMPPPHRVLEVARLAPPHVTLAVIHGAAHAMNFSHPGELAHVIGSWLDDEPIVDDPDSPGFARVLQVPRD</sequence>
<keyword evidence="3" id="KW-1185">Reference proteome</keyword>
<reference evidence="2 3" key="1">
    <citation type="submission" date="2019-01" db="EMBL/GenBank/DDBJ databases">
        <title>Draft genome sequence of Cellulomonas takizawaensis strain TKZ-21.</title>
        <authorList>
            <person name="Yamamura H."/>
            <person name="Hayashi T."/>
            <person name="Hamada M."/>
            <person name="Serisawa Y."/>
            <person name="Matsuyama K."/>
            <person name="Nakagawa Y."/>
            <person name="Otoguro M."/>
            <person name="Yanagida F."/>
            <person name="Hayakawa M."/>
        </authorList>
    </citation>
    <scope>NUCLEOTIDE SEQUENCE [LARGE SCALE GENOMIC DNA]</scope>
    <source>
        <strain evidence="2 3">NBRC12680</strain>
    </source>
</reference>
<dbReference type="EMBL" id="BIMR01000122">
    <property type="protein sequence ID" value="GCE76690.1"/>
    <property type="molecule type" value="Genomic_DNA"/>
</dbReference>